<feature type="compositionally biased region" description="Polar residues" evidence="1">
    <location>
        <begin position="24"/>
        <end position="36"/>
    </location>
</feature>
<dbReference type="RefSeq" id="WP_162415132.1">
    <property type="nucleotide sequence ID" value="NZ_JAHQXE010000004.1"/>
</dbReference>
<name>A0AA41G2F0_9EURY</name>
<proteinExistence type="predicted"/>
<dbReference type="Proteomes" id="UP001166304">
    <property type="component" value="Unassembled WGS sequence"/>
</dbReference>
<dbReference type="AlphaFoldDB" id="A0AA41G2F0"/>
<dbReference type="Pfam" id="PF25925">
    <property type="entry name" value="DUF7970"/>
    <property type="match status" value="1"/>
</dbReference>
<keyword evidence="3" id="KW-1185">Reference proteome</keyword>
<gene>
    <name evidence="2" type="ORF">KTS37_14750</name>
</gene>
<evidence type="ECO:0000256" key="1">
    <source>
        <dbReference type="SAM" id="MobiDB-lite"/>
    </source>
</evidence>
<feature type="compositionally biased region" description="Acidic residues" evidence="1">
    <location>
        <begin position="9"/>
        <end position="23"/>
    </location>
</feature>
<dbReference type="InterPro" id="IPR058276">
    <property type="entry name" value="DUF7970"/>
</dbReference>
<protein>
    <submittedName>
        <fullName evidence="2">Uncharacterized protein</fullName>
    </submittedName>
</protein>
<feature type="region of interest" description="Disordered" evidence="1">
    <location>
        <begin position="1"/>
        <end position="65"/>
    </location>
</feature>
<sequence>MKSGSGDDPFAEGDGADETDETGASDSPDGTSTESPGTLLETEVDDAESTETSQPEIPYKFRRGSVKEGRKQRPIFVRPEVESRETEFIRALEDEVDEDVYKTDALEAALVVAMDHPDLVAEKLREWGYDWDRA</sequence>
<accession>A0AA41G2F0</accession>
<comment type="caution">
    <text evidence="2">The sequence shown here is derived from an EMBL/GenBank/DDBJ whole genome shotgun (WGS) entry which is preliminary data.</text>
</comment>
<evidence type="ECO:0000313" key="3">
    <source>
        <dbReference type="Proteomes" id="UP001166304"/>
    </source>
</evidence>
<dbReference type="EMBL" id="JAHQXE010000004">
    <property type="protein sequence ID" value="MBV0903051.1"/>
    <property type="molecule type" value="Genomic_DNA"/>
</dbReference>
<evidence type="ECO:0000313" key="2">
    <source>
        <dbReference type="EMBL" id="MBV0903051.1"/>
    </source>
</evidence>
<reference evidence="2" key="1">
    <citation type="submission" date="2021-06" db="EMBL/GenBank/DDBJ databases">
        <title>New haloarchaea isolates fom saline soil.</title>
        <authorList>
            <person name="Duran-Viseras A."/>
            <person name="Sanchez-Porro C.S."/>
            <person name="Ventosa A."/>
        </authorList>
    </citation>
    <scope>NUCLEOTIDE SEQUENCE</scope>
    <source>
        <strain evidence="2">JCM 18369</strain>
    </source>
</reference>
<organism evidence="2 3">
    <name type="scientific">Haloarcula salina</name>
    <dbReference type="NCBI Taxonomy" id="1429914"/>
    <lineage>
        <taxon>Archaea</taxon>
        <taxon>Methanobacteriati</taxon>
        <taxon>Methanobacteriota</taxon>
        <taxon>Stenosarchaea group</taxon>
        <taxon>Halobacteria</taxon>
        <taxon>Halobacteriales</taxon>
        <taxon>Haloarculaceae</taxon>
        <taxon>Haloarcula</taxon>
    </lineage>
</organism>